<reference evidence="2" key="1">
    <citation type="submission" date="2021-05" db="EMBL/GenBank/DDBJ databases">
        <title>Comparative genomics of three Colletotrichum scovillei strains and genetic complementation revealed genes involved fungal growth and virulence on chili pepper.</title>
        <authorList>
            <person name="Hsieh D.-K."/>
            <person name="Chuang S.-C."/>
            <person name="Chen C.-Y."/>
            <person name="Chao Y.-T."/>
            <person name="Lu M.-Y.J."/>
            <person name="Lee M.-H."/>
            <person name="Shih M.-C."/>
        </authorList>
    </citation>
    <scope>NUCLEOTIDE SEQUENCE</scope>
    <source>
        <strain evidence="2">Coll-153</strain>
    </source>
</reference>
<feature type="transmembrane region" description="Helical" evidence="1">
    <location>
        <begin position="13"/>
        <end position="34"/>
    </location>
</feature>
<dbReference type="Proteomes" id="UP000699042">
    <property type="component" value="Unassembled WGS sequence"/>
</dbReference>
<name>A0A9P7REN8_9PEZI</name>
<evidence type="ECO:0000256" key="1">
    <source>
        <dbReference type="SAM" id="Phobius"/>
    </source>
</evidence>
<dbReference type="AlphaFoldDB" id="A0A9P7REN8"/>
<evidence type="ECO:0000313" key="3">
    <source>
        <dbReference type="Proteomes" id="UP000699042"/>
    </source>
</evidence>
<gene>
    <name evidence="2" type="ORF">JMJ77_008581</name>
</gene>
<keyword evidence="1" id="KW-1133">Transmembrane helix</keyword>
<accession>A0A9P7REN8</accession>
<dbReference type="EMBL" id="JAESDN010000002">
    <property type="protein sequence ID" value="KAG7056130.1"/>
    <property type="molecule type" value="Genomic_DNA"/>
</dbReference>
<comment type="caution">
    <text evidence="2">The sequence shown here is derived from an EMBL/GenBank/DDBJ whole genome shotgun (WGS) entry which is preliminary data.</text>
</comment>
<evidence type="ECO:0000313" key="2">
    <source>
        <dbReference type="EMBL" id="KAG7056130.1"/>
    </source>
</evidence>
<sequence length="47" mass="5316">MKSEPGVPPFKEIWTVIAISILRPVTITCAVQFARTDRLRIQYSIAV</sequence>
<proteinExistence type="predicted"/>
<protein>
    <submittedName>
        <fullName evidence="2">Uncharacterized protein</fullName>
    </submittedName>
</protein>
<feature type="non-terminal residue" evidence="2">
    <location>
        <position position="1"/>
    </location>
</feature>
<organism evidence="2 3">
    <name type="scientific">Colletotrichum scovillei</name>
    <dbReference type="NCBI Taxonomy" id="1209932"/>
    <lineage>
        <taxon>Eukaryota</taxon>
        <taxon>Fungi</taxon>
        <taxon>Dikarya</taxon>
        <taxon>Ascomycota</taxon>
        <taxon>Pezizomycotina</taxon>
        <taxon>Sordariomycetes</taxon>
        <taxon>Hypocreomycetidae</taxon>
        <taxon>Glomerellales</taxon>
        <taxon>Glomerellaceae</taxon>
        <taxon>Colletotrichum</taxon>
        <taxon>Colletotrichum acutatum species complex</taxon>
    </lineage>
</organism>
<keyword evidence="1" id="KW-0812">Transmembrane</keyword>
<keyword evidence="3" id="KW-1185">Reference proteome</keyword>
<keyword evidence="1" id="KW-0472">Membrane</keyword>